<evidence type="ECO:0000256" key="7">
    <source>
        <dbReference type="ARBA" id="ARBA00044534"/>
    </source>
</evidence>
<dbReference type="Gene3D" id="3.30.40.10">
    <property type="entry name" value="Zinc/RING finger domain, C3HC4 (zinc finger)"/>
    <property type="match status" value="1"/>
</dbReference>
<evidence type="ECO:0000256" key="5">
    <source>
        <dbReference type="ARBA" id="ARBA00022786"/>
    </source>
</evidence>
<dbReference type="InterPro" id="IPR019734">
    <property type="entry name" value="TPR_rpt"/>
</dbReference>
<name>A0A8K1CKJ1_PYTOL</name>
<dbReference type="Proteomes" id="UP000794436">
    <property type="component" value="Unassembled WGS sequence"/>
</dbReference>
<gene>
    <name evidence="11" type="ORF">Poli38472_014632</name>
</gene>
<dbReference type="PROSITE" id="PS51698">
    <property type="entry name" value="U_BOX"/>
    <property type="match status" value="1"/>
</dbReference>
<dbReference type="OrthoDB" id="156568at2759"/>
<sequence length="271" mass="30955">MASQERAEALKQKGNACFQKGKFNAAIDMYTEAIVMDPTQTTYYSNRALCHSKLQNWASCRDDCQQALKCDAFNTKASYLLGVSQQHLLAFEDSIAAFKKALHSAEKTKKSKAFQEEILVELRRAKKQQWLRSQETKLKQLDDVKQQLAQLFATQAQVAENRGASKAEMSALDETMAYVERLANKEEQSMQLGDIPEYFICPVSMEIMLDPVTTPNGVSYERHCLEEHLKKNGAVDPLTRQRLTLDMIRPNNSLRSAIQEYLEQHPWAFEH</sequence>
<accession>A0A8K1CKJ1</accession>
<keyword evidence="6 9" id="KW-0802">TPR repeat</keyword>
<proteinExistence type="predicted"/>
<dbReference type="InterPro" id="IPR011990">
    <property type="entry name" value="TPR-like_helical_dom_sf"/>
</dbReference>
<keyword evidence="4" id="KW-0677">Repeat</keyword>
<keyword evidence="5" id="KW-0833">Ubl conjugation pathway</keyword>
<keyword evidence="12" id="KW-1185">Reference proteome</keyword>
<dbReference type="GO" id="GO:0071218">
    <property type="term" value="P:cellular response to misfolded protein"/>
    <property type="evidence" value="ECO:0007669"/>
    <property type="project" value="TreeGrafter"/>
</dbReference>
<dbReference type="EC" id="2.3.2.27" evidence="2"/>
<evidence type="ECO:0000313" key="12">
    <source>
        <dbReference type="Proteomes" id="UP000794436"/>
    </source>
</evidence>
<evidence type="ECO:0000256" key="8">
    <source>
        <dbReference type="ARBA" id="ARBA00044543"/>
    </source>
</evidence>
<evidence type="ECO:0000259" key="10">
    <source>
        <dbReference type="PROSITE" id="PS51698"/>
    </source>
</evidence>
<dbReference type="SUPFAM" id="SSF57850">
    <property type="entry name" value="RING/U-box"/>
    <property type="match status" value="1"/>
</dbReference>
<dbReference type="AlphaFoldDB" id="A0A8K1CKJ1"/>
<dbReference type="PROSITE" id="PS50005">
    <property type="entry name" value="TPR"/>
    <property type="match status" value="1"/>
</dbReference>
<dbReference type="GO" id="GO:0000209">
    <property type="term" value="P:protein polyubiquitination"/>
    <property type="evidence" value="ECO:0007669"/>
    <property type="project" value="TreeGrafter"/>
</dbReference>
<dbReference type="GO" id="GO:0061630">
    <property type="term" value="F:ubiquitin protein ligase activity"/>
    <property type="evidence" value="ECO:0007669"/>
    <property type="project" value="UniProtKB-EC"/>
</dbReference>
<evidence type="ECO:0000256" key="6">
    <source>
        <dbReference type="ARBA" id="ARBA00022803"/>
    </source>
</evidence>
<comment type="catalytic activity">
    <reaction evidence="1">
        <text>S-ubiquitinyl-[E2 ubiquitin-conjugating enzyme]-L-cysteine + [acceptor protein]-L-lysine = [E2 ubiquitin-conjugating enzyme]-L-cysteine + N(6)-ubiquitinyl-[acceptor protein]-L-lysine.</text>
        <dbReference type="EC" id="2.3.2.27"/>
    </reaction>
</comment>
<dbReference type="GO" id="GO:0051087">
    <property type="term" value="F:protein-folding chaperone binding"/>
    <property type="evidence" value="ECO:0007669"/>
    <property type="project" value="TreeGrafter"/>
</dbReference>
<organism evidence="11 12">
    <name type="scientific">Pythium oligandrum</name>
    <name type="common">Mycoparasitic fungus</name>
    <dbReference type="NCBI Taxonomy" id="41045"/>
    <lineage>
        <taxon>Eukaryota</taxon>
        <taxon>Sar</taxon>
        <taxon>Stramenopiles</taxon>
        <taxon>Oomycota</taxon>
        <taxon>Peronosporomycetes</taxon>
        <taxon>Pythiales</taxon>
        <taxon>Pythiaceae</taxon>
        <taxon>Pythium</taxon>
    </lineage>
</organism>
<evidence type="ECO:0000256" key="9">
    <source>
        <dbReference type="PROSITE-ProRule" id="PRU00339"/>
    </source>
</evidence>
<evidence type="ECO:0000313" key="11">
    <source>
        <dbReference type="EMBL" id="TMW63927.1"/>
    </source>
</evidence>
<keyword evidence="3" id="KW-0808">Transferase</keyword>
<comment type="caution">
    <text evidence="11">The sequence shown here is derived from an EMBL/GenBank/DDBJ whole genome shotgun (WGS) entry which is preliminary data.</text>
</comment>
<dbReference type="Pfam" id="PF00515">
    <property type="entry name" value="TPR_1"/>
    <property type="match status" value="1"/>
</dbReference>
<dbReference type="CDD" id="cd16654">
    <property type="entry name" value="RING-Ubox_CHIP"/>
    <property type="match status" value="1"/>
</dbReference>
<protein>
    <recommendedName>
        <fullName evidence="7">E3 ubiquitin-protein ligase CHIP</fullName>
        <ecNumber evidence="2">2.3.2.27</ecNumber>
    </recommendedName>
    <alternativeName>
        <fullName evidence="8">RING-type E3 ubiquitin transferase CHIP</fullName>
    </alternativeName>
</protein>
<dbReference type="InterPro" id="IPR003613">
    <property type="entry name" value="Ubox_domain"/>
</dbReference>
<dbReference type="GO" id="GO:0043161">
    <property type="term" value="P:proteasome-mediated ubiquitin-dependent protein catabolic process"/>
    <property type="evidence" value="ECO:0007669"/>
    <property type="project" value="TreeGrafter"/>
</dbReference>
<evidence type="ECO:0000256" key="2">
    <source>
        <dbReference type="ARBA" id="ARBA00012483"/>
    </source>
</evidence>
<dbReference type="SMART" id="SM00028">
    <property type="entry name" value="TPR"/>
    <property type="match status" value="3"/>
</dbReference>
<dbReference type="PANTHER" id="PTHR46803:SF2">
    <property type="entry name" value="E3 UBIQUITIN-PROTEIN LIGASE CHIP"/>
    <property type="match status" value="1"/>
</dbReference>
<dbReference type="GO" id="GO:0045862">
    <property type="term" value="P:positive regulation of proteolysis"/>
    <property type="evidence" value="ECO:0007669"/>
    <property type="project" value="TreeGrafter"/>
</dbReference>
<dbReference type="Gene3D" id="1.25.40.10">
    <property type="entry name" value="Tetratricopeptide repeat domain"/>
    <property type="match status" value="1"/>
</dbReference>
<dbReference type="Pfam" id="PF04564">
    <property type="entry name" value="U-box"/>
    <property type="match status" value="1"/>
</dbReference>
<dbReference type="GO" id="GO:0005737">
    <property type="term" value="C:cytoplasm"/>
    <property type="evidence" value="ECO:0007669"/>
    <property type="project" value="TreeGrafter"/>
</dbReference>
<feature type="domain" description="U-box" evidence="10">
    <location>
        <begin position="194"/>
        <end position="268"/>
    </location>
</feature>
<dbReference type="GO" id="GO:0006515">
    <property type="term" value="P:protein quality control for misfolded or incompletely synthesized proteins"/>
    <property type="evidence" value="ECO:0007669"/>
    <property type="project" value="TreeGrafter"/>
</dbReference>
<dbReference type="InterPro" id="IPR013083">
    <property type="entry name" value="Znf_RING/FYVE/PHD"/>
</dbReference>
<dbReference type="SUPFAM" id="SSF48452">
    <property type="entry name" value="TPR-like"/>
    <property type="match status" value="1"/>
</dbReference>
<dbReference type="InterPro" id="IPR045202">
    <property type="entry name" value="CHIP_RING-Ubox"/>
</dbReference>
<reference evidence="11" key="1">
    <citation type="submission" date="2019-03" db="EMBL/GenBank/DDBJ databases">
        <title>Long read genome sequence of the mycoparasitic Pythium oligandrum ATCC 38472 isolated from sugarbeet rhizosphere.</title>
        <authorList>
            <person name="Gaulin E."/>
        </authorList>
    </citation>
    <scope>NUCLEOTIDE SEQUENCE</scope>
    <source>
        <strain evidence="11">ATCC 38472_TT</strain>
    </source>
</reference>
<evidence type="ECO:0000256" key="4">
    <source>
        <dbReference type="ARBA" id="ARBA00022737"/>
    </source>
</evidence>
<dbReference type="PANTHER" id="PTHR46803">
    <property type="entry name" value="E3 UBIQUITIN-PROTEIN LIGASE CHIP"/>
    <property type="match status" value="1"/>
</dbReference>
<evidence type="ECO:0000256" key="1">
    <source>
        <dbReference type="ARBA" id="ARBA00000900"/>
    </source>
</evidence>
<dbReference type="EMBL" id="SPLM01000042">
    <property type="protein sequence ID" value="TMW63927.1"/>
    <property type="molecule type" value="Genomic_DNA"/>
</dbReference>
<feature type="repeat" description="TPR" evidence="9">
    <location>
        <begin position="7"/>
        <end position="40"/>
    </location>
</feature>
<evidence type="ECO:0000256" key="3">
    <source>
        <dbReference type="ARBA" id="ARBA00022679"/>
    </source>
</evidence>
<dbReference type="SMART" id="SM00504">
    <property type="entry name" value="Ubox"/>
    <property type="match status" value="1"/>
</dbReference>